<evidence type="ECO:0000256" key="3">
    <source>
        <dbReference type="ARBA" id="ARBA00022576"/>
    </source>
</evidence>
<evidence type="ECO:0000256" key="8">
    <source>
        <dbReference type="RuleBase" id="RU004075"/>
    </source>
</evidence>
<dbReference type="FunFam" id="3.40.640.10:FF:000027">
    <property type="entry name" value="Serine--pyruvate aminotransferase, mitochondrial"/>
    <property type="match status" value="1"/>
</dbReference>
<evidence type="ECO:0000256" key="9">
    <source>
        <dbReference type="RuleBase" id="RU004504"/>
    </source>
</evidence>
<dbReference type="InterPro" id="IPR000192">
    <property type="entry name" value="Aminotrans_V_dom"/>
</dbReference>
<evidence type="ECO:0000259" key="10">
    <source>
        <dbReference type="Pfam" id="PF00266"/>
    </source>
</evidence>
<dbReference type="Proteomes" id="UP000241848">
    <property type="component" value="Unassembled WGS sequence"/>
</dbReference>
<evidence type="ECO:0000256" key="7">
    <source>
        <dbReference type="PIRSR" id="PIRSR000524-50"/>
    </source>
</evidence>
<accession>A0A2T2WDN0</accession>
<evidence type="ECO:0000256" key="2">
    <source>
        <dbReference type="ARBA" id="ARBA00009236"/>
    </source>
</evidence>
<keyword evidence="4 11" id="KW-0808">Transferase</keyword>
<dbReference type="InterPro" id="IPR024169">
    <property type="entry name" value="SP_NH2Trfase/AEP_transaminase"/>
</dbReference>
<feature type="binding site" evidence="6">
    <location>
        <position position="343"/>
    </location>
    <ligand>
        <name>substrate</name>
    </ligand>
</feature>
<keyword evidence="3 11" id="KW-0032">Aminotransferase</keyword>
<comment type="similarity">
    <text evidence="2 8">Belongs to the class-V pyridoxal-phosphate-dependent aminotransferase family.</text>
</comment>
<dbReference type="EMBL" id="PXYV01000068">
    <property type="protein sequence ID" value="PSR20338.1"/>
    <property type="molecule type" value="Genomic_DNA"/>
</dbReference>
<evidence type="ECO:0000256" key="4">
    <source>
        <dbReference type="ARBA" id="ARBA00022679"/>
    </source>
</evidence>
<dbReference type="Gene3D" id="3.40.640.10">
    <property type="entry name" value="Type I PLP-dependent aspartate aminotransferase-like (Major domain)"/>
    <property type="match status" value="1"/>
</dbReference>
<gene>
    <name evidence="11" type="ORF">C7B45_15380</name>
</gene>
<feature type="domain" description="Aminotransferase class V" evidence="10">
    <location>
        <begin position="35"/>
        <end position="333"/>
    </location>
</feature>
<dbReference type="PIRSF" id="PIRSF000524">
    <property type="entry name" value="SPT"/>
    <property type="match status" value="1"/>
</dbReference>
<organism evidence="11 12">
    <name type="scientific">Sulfobacillus acidophilus</name>
    <dbReference type="NCBI Taxonomy" id="53633"/>
    <lineage>
        <taxon>Bacteria</taxon>
        <taxon>Bacillati</taxon>
        <taxon>Bacillota</taxon>
        <taxon>Clostridia</taxon>
        <taxon>Eubacteriales</taxon>
        <taxon>Clostridiales Family XVII. Incertae Sedis</taxon>
        <taxon>Sulfobacillus</taxon>
    </lineage>
</organism>
<dbReference type="PANTHER" id="PTHR21152">
    <property type="entry name" value="AMINOTRANSFERASE CLASS V"/>
    <property type="match status" value="1"/>
</dbReference>
<evidence type="ECO:0000313" key="12">
    <source>
        <dbReference type="Proteomes" id="UP000241848"/>
    </source>
</evidence>
<dbReference type="PANTHER" id="PTHR21152:SF40">
    <property type="entry name" value="ALANINE--GLYOXYLATE AMINOTRANSFERASE"/>
    <property type="match status" value="1"/>
</dbReference>
<reference evidence="11 12" key="1">
    <citation type="journal article" date="2014" name="BMC Genomics">
        <title>Comparison of environmental and isolate Sulfobacillus genomes reveals diverse carbon, sulfur, nitrogen, and hydrogen metabolisms.</title>
        <authorList>
            <person name="Justice N.B."/>
            <person name="Norman A."/>
            <person name="Brown C.T."/>
            <person name="Singh A."/>
            <person name="Thomas B.C."/>
            <person name="Banfield J.F."/>
        </authorList>
    </citation>
    <scope>NUCLEOTIDE SEQUENCE [LARGE SCALE GENOMIC DNA]</scope>
    <source>
        <strain evidence="11">AMDSBA3</strain>
    </source>
</reference>
<dbReference type="InterPro" id="IPR020578">
    <property type="entry name" value="Aminotrans_V_PyrdxlP_BS"/>
</dbReference>
<dbReference type="InterPro" id="IPR015421">
    <property type="entry name" value="PyrdxlP-dep_Trfase_major"/>
</dbReference>
<name>A0A2T2WDN0_9FIRM</name>
<evidence type="ECO:0000256" key="1">
    <source>
        <dbReference type="ARBA" id="ARBA00001933"/>
    </source>
</evidence>
<feature type="modified residue" description="N6-(pyridoxal phosphate)lysine" evidence="7">
    <location>
        <position position="196"/>
    </location>
</feature>
<comment type="cofactor">
    <cofactor evidence="1 7 9">
        <name>pyridoxal 5'-phosphate</name>
        <dbReference type="ChEBI" id="CHEBI:597326"/>
    </cofactor>
</comment>
<dbReference type="GO" id="GO:0008453">
    <property type="term" value="F:alanine-glyoxylate transaminase activity"/>
    <property type="evidence" value="ECO:0007669"/>
    <property type="project" value="TreeGrafter"/>
</dbReference>
<dbReference type="InterPro" id="IPR015424">
    <property type="entry name" value="PyrdxlP-dep_Trfase"/>
</dbReference>
<dbReference type="Pfam" id="PF00266">
    <property type="entry name" value="Aminotran_5"/>
    <property type="match status" value="1"/>
</dbReference>
<dbReference type="SUPFAM" id="SSF53383">
    <property type="entry name" value="PLP-dependent transferases"/>
    <property type="match status" value="1"/>
</dbReference>
<keyword evidence="5 7" id="KW-0663">Pyridoxal phosphate</keyword>
<proteinExistence type="inferred from homology"/>
<sequence>MTGEVVPDRLLLGPGPSPVSDRVRLAMAQPLLGHMDPAFLAIVDNVQAKLRRVFGTANDLTFPVSGTGSAGMEMCLANFVEPGDGVVVIEQGIFGQRMADAARRLRARVISIEVPFGEMCGLDRLVETLEAHPEVKLVAVVKAETSTGVLQPLAGWADEVHRRGALLLVDAVTALGGLPVDVDAMGLDIVFSGTQKCLGAPPGLAPMTAGRKALDRLQQRRDPVPSWYFDLLAISQYLGKTRAYHHTAPVSMIYALDEALTSILEEGLEETWNRHRQVAVSLWAGLEAMGLRLMVPAEYRLPTVATVEIPAGVDEGRVRRQLLSRYGIEIAGGLGPWAGQIWRIGVMGQGAQLSHMMRFLTCLRECLAFEGVSLPSGLAAMEEAYGKWGRD</sequence>
<comment type="caution">
    <text evidence="11">The sequence shown here is derived from an EMBL/GenBank/DDBJ whole genome shotgun (WGS) entry which is preliminary data.</text>
</comment>
<evidence type="ECO:0000256" key="5">
    <source>
        <dbReference type="ARBA" id="ARBA00022898"/>
    </source>
</evidence>
<dbReference type="Gene3D" id="3.90.1150.10">
    <property type="entry name" value="Aspartate Aminotransferase, domain 1"/>
    <property type="match status" value="1"/>
</dbReference>
<dbReference type="InterPro" id="IPR015422">
    <property type="entry name" value="PyrdxlP-dep_Trfase_small"/>
</dbReference>
<dbReference type="PROSITE" id="PS00595">
    <property type="entry name" value="AA_TRANSFER_CLASS_5"/>
    <property type="match status" value="1"/>
</dbReference>
<dbReference type="GO" id="GO:0019265">
    <property type="term" value="P:glycine biosynthetic process, by transamination of glyoxylate"/>
    <property type="evidence" value="ECO:0007669"/>
    <property type="project" value="TreeGrafter"/>
</dbReference>
<dbReference type="GO" id="GO:0004760">
    <property type="term" value="F:L-serine-pyruvate transaminase activity"/>
    <property type="evidence" value="ECO:0007669"/>
    <property type="project" value="TreeGrafter"/>
</dbReference>
<evidence type="ECO:0000313" key="11">
    <source>
        <dbReference type="EMBL" id="PSR20338.1"/>
    </source>
</evidence>
<dbReference type="AlphaFoldDB" id="A0A2T2WDN0"/>
<evidence type="ECO:0000256" key="6">
    <source>
        <dbReference type="PIRSR" id="PIRSR000524-1"/>
    </source>
</evidence>
<protein>
    <submittedName>
        <fullName evidence="11">Alanine--glyoxylate aminotransferase</fullName>
    </submittedName>
</protein>